<dbReference type="Gene3D" id="3.40.30.10">
    <property type="entry name" value="Glutaredoxin"/>
    <property type="match status" value="1"/>
</dbReference>
<dbReference type="InterPro" id="IPR017937">
    <property type="entry name" value="Thioredoxin_CS"/>
</dbReference>
<dbReference type="PANTHER" id="PTHR42852:SF1">
    <property type="entry name" value="THIOREDOXIN-LIKE PROTEIN YNEN"/>
    <property type="match status" value="1"/>
</dbReference>
<dbReference type="OrthoDB" id="25753at2"/>
<protein>
    <submittedName>
        <fullName evidence="4">Peroxiredoxin</fullName>
    </submittedName>
</protein>
<dbReference type="InterPro" id="IPR013766">
    <property type="entry name" value="Thioredoxin_domain"/>
</dbReference>
<dbReference type="AlphaFoldDB" id="A0A1H8Z9L0"/>
<evidence type="ECO:0000256" key="2">
    <source>
        <dbReference type="SAM" id="Phobius"/>
    </source>
</evidence>
<organism evidence="4 5">
    <name type="scientific">Piscibacillus halophilus</name>
    <dbReference type="NCBI Taxonomy" id="571933"/>
    <lineage>
        <taxon>Bacteria</taxon>
        <taxon>Bacillati</taxon>
        <taxon>Bacillota</taxon>
        <taxon>Bacilli</taxon>
        <taxon>Bacillales</taxon>
        <taxon>Bacillaceae</taxon>
        <taxon>Piscibacillus</taxon>
    </lineage>
</organism>
<evidence type="ECO:0000256" key="1">
    <source>
        <dbReference type="ARBA" id="ARBA00023157"/>
    </source>
</evidence>
<dbReference type="InterPro" id="IPR000866">
    <property type="entry name" value="AhpC/TSA"/>
</dbReference>
<dbReference type="GO" id="GO:0016209">
    <property type="term" value="F:antioxidant activity"/>
    <property type="evidence" value="ECO:0007669"/>
    <property type="project" value="InterPro"/>
</dbReference>
<dbReference type="Proteomes" id="UP000199427">
    <property type="component" value="Unassembled WGS sequence"/>
</dbReference>
<dbReference type="EMBL" id="FOES01000001">
    <property type="protein sequence ID" value="SEP61115.1"/>
    <property type="molecule type" value="Genomic_DNA"/>
</dbReference>
<dbReference type="SUPFAM" id="SSF52833">
    <property type="entry name" value="Thioredoxin-like"/>
    <property type="match status" value="1"/>
</dbReference>
<name>A0A1H8Z9L0_9BACI</name>
<keyword evidence="2" id="KW-1133">Transmembrane helix</keyword>
<keyword evidence="2" id="KW-0472">Membrane</keyword>
<evidence type="ECO:0000313" key="5">
    <source>
        <dbReference type="Proteomes" id="UP000199427"/>
    </source>
</evidence>
<gene>
    <name evidence="4" type="ORF">SAMN05216362_101244</name>
</gene>
<accession>A0A1H8Z9L0</accession>
<dbReference type="STRING" id="571933.SAMN05216362_101244"/>
<dbReference type="CDD" id="cd02966">
    <property type="entry name" value="TlpA_like_family"/>
    <property type="match status" value="1"/>
</dbReference>
<dbReference type="RefSeq" id="WP_091772185.1">
    <property type="nucleotide sequence ID" value="NZ_CAESCL010000085.1"/>
</dbReference>
<keyword evidence="5" id="KW-1185">Reference proteome</keyword>
<evidence type="ECO:0000259" key="3">
    <source>
        <dbReference type="PROSITE" id="PS51352"/>
    </source>
</evidence>
<dbReference type="PANTHER" id="PTHR42852">
    <property type="entry name" value="THIOL:DISULFIDE INTERCHANGE PROTEIN DSBE"/>
    <property type="match status" value="1"/>
</dbReference>
<dbReference type="InterPro" id="IPR050553">
    <property type="entry name" value="Thioredoxin_ResA/DsbE_sf"/>
</dbReference>
<dbReference type="PROSITE" id="PS51352">
    <property type="entry name" value="THIOREDOXIN_2"/>
    <property type="match status" value="1"/>
</dbReference>
<dbReference type="Pfam" id="PF00578">
    <property type="entry name" value="AhpC-TSA"/>
    <property type="match status" value="1"/>
</dbReference>
<feature type="transmembrane region" description="Helical" evidence="2">
    <location>
        <begin position="6"/>
        <end position="24"/>
    </location>
</feature>
<evidence type="ECO:0000313" key="4">
    <source>
        <dbReference type="EMBL" id="SEP61115.1"/>
    </source>
</evidence>
<keyword evidence="2" id="KW-0812">Transmembrane</keyword>
<proteinExistence type="predicted"/>
<dbReference type="GO" id="GO:0016491">
    <property type="term" value="F:oxidoreductase activity"/>
    <property type="evidence" value="ECO:0007669"/>
    <property type="project" value="InterPro"/>
</dbReference>
<feature type="domain" description="Thioredoxin" evidence="3">
    <location>
        <begin position="51"/>
        <end position="189"/>
    </location>
</feature>
<keyword evidence="1" id="KW-1015">Disulfide bond</keyword>
<sequence>MIWKRIFAVGFIITLLSIVVYNTLLTNETGEEENDSIFIVPEGMDVESGGTEVGDLAPNFQLETMEGETVQLEDYKGKKVFLNFWASWCGPCKEEMPHMQEFHEKYGDEVAILAVNTNEPVLDNAREFVEEYELTFPILLDETTEVAARYKVPNLPTTYFINSEGEIQIQRKSGPMTFEEMEEKMKELD</sequence>
<dbReference type="PROSITE" id="PS00194">
    <property type="entry name" value="THIOREDOXIN_1"/>
    <property type="match status" value="1"/>
</dbReference>
<reference evidence="4 5" key="1">
    <citation type="submission" date="2016-10" db="EMBL/GenBank/DDBJ databases">
        <authorList>
            <person name="de Groot N.N."/>
        </authorList>
    </citation>
    <scope>NUCLEOTIDE SEQUENCE [LARGE SCALE GENOMIC DNA]</scope>
    <source>
        <strain evidence="4 5">DSM 21633</strain>
    </source>
</reference>
<dbReference type="InterPro" id="IPR036249">
    <property type="entry name" value="Thioredoxin-like_sf"/>
</dbReference>